<name>A0ABV7HS90_9GAMM</name>
<organism evidence="4 5">
    <name type="scientific">Gilvimarinus japonicus</name>
    <dbReference type="NCBI Taxonomy" id="1796469"/>
    <lineage>
        <taxon>Bacteria</taxon>
        <taxon>Pseudomonadati</taxon>
        <taxon>Pseudomonadota</taxon>
        <taxon>Gammaproteobacteria</taxon>
        <taxon>Cellvibrionales</taxon>
        <taxon>Cellvibrionaceae</taxon>
        <taxon>Gilvimarinus</taxon>
    </lineage>
</organism>
<comment type="caution">
    <text evidence="4">The sequence shown here is derived from an EMBL/GenBank/DDBJ whole genome shotgun (WGS) entry which is preliminary data.</text>
</comment>
<gene>
    <name evidence="4" type="ORF">ACFOEB_09465</name>
</gene>
<dbReference type="RefSeq" id="WP_382416117.1">
    <property type="nucleotide sequence ID" value="NZ_AP031500.1"/>
</dbReference>
<evidence type="ECO:0000313" key="4">
    <source>
        <dbReference type="EMBL" id="MFC3155425.1"/>
    </source>
</evidence>
<dbReference type="Gene3D" id="1.10.357.40">
    <property type="entry name" value="YbiA-like"/>
    <property type="match status" value="1"/>
</dbReference>
<evidence type="ECO:0000313" key="5">
    <source>
        <dbReference type="Proteomes" id="UP001595548"/>
    </source>
</evidence>
<comment type="catalytic activity">
    <reaction evidence="2">
        <text>2,5-diamino-6-hydroxy-4-(5-phosphoribosylamino)-pyrimidine + H2O = 2,5,6-triamino-4-hydroxypyrimidine + D-ribose 5-phosphate</text>
        <dbReference type="Rhea" id="RHEA:23436"/>
        <dbReference type="ChEBI" id="CHEBI:15377"/>
        <dbReference type="ChEBI" id="CHEBI:58614"/>
        <dbReference type="ChEBI" id="CHEBI:78346"/>
        <dbReference type="ChEBI" id="CHEBI:137796"/>
    </reaction>
</comment>
<dbReference type="SUPFAM" id="SSF143990">
    <property type="entry name" value="YbiA-like"/>
    <property type="match status" value="1"/>
</dbReference>
<dbReference type="CDD" id="cd15457">
    <property type="entry name" value="NADAR"/>
    <property type="match status" value="1"/>
</dbReference>
<reference evidence="5" key="1">
    <citation type="journal article" date="2019" name="Int. J. Syst. Evol. Microbiol.">
        <title>The Global Catalogue of Microorganisms (GCM) 10K type strain sequencing project: providing services to taxonomists for standard genome sequencing and annotation.</title>
        <authorList>
            <consortium name="The Broad Institute Genomics Platform"/>
            <consortium name="The Broad Institute Genome Sequencing Center for Infectious Disease"/>
            <person name="Wu L."/>
            <person name="Ma J."/>
        </authorList>
    </citation>
    <scope>NUCLEOTIDE SEQUENCE [LARGE SCALE GENOMIC DNA]</scope>
    <source>
        <strain evidence="5">KCTC 52141</strain>
    </source>
</reference>
<sequence length="171" mass="19798">MSRAVSFSVKQPNGETVFFTQSAEDAHCINMKDPDEPLGRVALRSFELEGVTWPTAEHYLQAMRFEREADREAVRQAPTLERARKLAGGWFKKKRPNWKAEQPVLMSRALYTQCLTYPEMAQALLGTGDQVLLEDSQFDYYWGIGRDRRGDNHYGQVLMNIRERLRQRAAE</sequence>
<dbReference type="Pfam" id="PF08719">
    <property type="entry name" value="NADAR"/>
    <property type="match status" value="1"/>
</dbReference>
<protein>
    <submittedName>
        <fullName evidence="4">NADAR family protein</fullName>
    </submittedName>
</protein>
<proteinExistence type="predicted"/>
<accession>A0ABV7HS90</accession>
<dbReference type="Proteomes" id="UP001595548">
    <property type="component" value="Unassembled WGS sequence"/>
</dbReference>
<evidence type="ECO:0000256" key="1">
    <source>
        <dbReference type="ARBA" id="ARBA00000022"/>
    </source>
</evidence>
<comment type="catalytic activity">
    <reaction evidence="1">
        <text>5-amino-6-(5-phospho-D-ribosylamino)uracil + H2O = 5,6-diaminouracil + D-ribose 5-phosphate</text>
        <dbReference type="Rhea" id="RHEA:55020"/>
        <dbReference type="ChEBI" id="CHEBI:15377"/>
        <dbReference type="ChEBI" id="CHEBI:46252"/>
        <dbReference type="ChEBI" id="CHEBI:58453"/>
        <dbReference type="ChEBI" id="CHEBI:78346"/>
    </reaction>
</comment>
<dbReference type="InterPro" id="IPR037238">
    <property type="entry name" value="YbiA-like_sf"/>
</dbReference>
<dbReference type="NCBIfam" id="TIGR02464">
    <property type="entry name" value="ribofla_fusion"/>
    <property type="match status" value="1"/>
</dbReference>
<feature type="domain" description="NADAR" evidence="3">
    <location>
        <begin position="44"/>
        <end position="166"/>
    </location>
</feature>
<dbReference type="InterPro" id="IPR012816">
    <property type="entry name" value="NADAR"/>
</dbReference>
<keyword evidence="5" id="KW-1185">Reference proteome</keyword>
<evidence type="ECO:0000259" key="3">
    <source>
        <dbReference type="Pfam" id="PF08719"/>
    </source>
</evidence>
<dbReference type="EMBL" id="JBHRTL010000006">
    <property type="protein sequence ID" value="MFC3155425.1"/>
    <property type="molecule type" value="Genomic_DNA"/>
</dbReference>
<evidence type="ECO:0000256" key="2">
    <source>
        <dbReference type="ARBA" id="ARBA00000751"/>
    </source>
</evidence>